<proteinExistence type="inferred from homology"/>
<comment type="similarity">
    <text evidence="2">Belongs to the methyltransferase superfamily. RRP8 family.</text>
</comment>
<evidence type="ECO:0000313" key="15">
    <source>
        <dbReference type="Proteomes" id="UP001347796"/>
    </source>
</evidence>
<feature type="region of interest" description="Disordered" evidence="13">
    <location>
        <begin position="71"/>
        <end position="115"/>
    </location>
</feature>
<dbReference type="PANTHER" id="PTHR12787">
    <property type="entry name" value="RIBOSOMAL RNA-PROCESSING PROTEIN 8"/>
    <property type="match status" value="1"/>
</dbReference>
<protein>
    <recommendedName>
        <fullName evidence="3">Ribosomal RNA-processing protein 8</fullName>
    </recommendedName>
</protein>
<name>A0AAN8QAA2_PATCE</name>
<evidence type="ECO:0000256" key="12">
    <source>
        <dbReference type="ARBA" id="ARBA00023242"/>
    </source>
</evidence>
<comment type="subcellular location">
    <subcellularLocation>
        <location evidence="1">Nucleus</location>
        <location evidence="1">Nucleolus</location>
    </subcellularLocation>
</comment>
<dbReference type="Gene3D" id="1.10.10.2150">
    <property type="entry name" value="Ribosomal RNA-processing protein 8, N-terminal domain"/>
    <property type="match status" value="1"/>
</dbReference>
<organism evidence="14 15">
    <name type="scientific">Patella caerulea</name>
    <name type="common">Rayed Mediterranean limpet</name>
    <dbReference type="NCBI Taxonomy" id="87958"/>
    <lineage>
        <taxon>Eukaryota</taxon>
        <taxon>Metazoa</taxon>
        <taxon>Spiralia</taxon>
        <taxon>Lophotrochozoa</taxon>
        <taxon>Mollusca</taxon>
        <taxon>Gastropoda</taxon>
        <taxon>Patellogastropoda</taxon>
        <taxon>Patelloidea</taxon>
        <taxon>Patellidae</taxon>
        <taxon>Patella</taxon>
    </lineage>
</organism>
<feature type="compositionally biased region" description="Basic residues" evidence="13">
    <location>
        <begin position="213"/>
        <end position="225"/>
    </location>
</feature>
<feature type="compositionally biased region" description="Basic residues" evidence="13">
    <location>
        <begin position="343"/>
        <end position="355"/>
    </location>
</feature>
<feature type="compositionally biased region" description="Basic and acidic residues" evidence="13">
    <location>
        <begin position="227"/>
        <end position="236"/>
    </location>
</feature>
<keyword evidence="9" id="KW-0156">Chromatin regulator</keyword>
<keyword evidence="11" id="KW-0804">Transcription</keyword>
<evidence type="ECO:0000256" key="7">
    <source>
        <dbReference type="ARBA" id="ARBA00022679"/>
    </source>
</evidence>
<dbReference type="GO" id="GO:0008168">
    <property type="term" value="F:methyltransferase activity"/>
    <property type="evidence" value="ECO:0007669"/>
    <property type="project" value="UniProtKB-KW"/>
</dbReference>
<dbReference type="AlphaFoldDB" id="A0AAN8QAA2"/>
<dbReference type="Gene3D" id="3.40.50.150">
    <property type="entry name" value="Vaccinia Virus protein VP39"/>
    <property type="match status" value="1"/>
</dbReference>
<dbReference type="GO" id="GO:0005730">
    <property type="term" value="C:nucleolus"/>
    <property type="evidence" value="ECO:0007669"/>
    <property type="project" value="UniProtKB-SubCell"/>
</dbReference>
<dbReference type="InterPro" id="IPR029063">
    <property type="entry name" value="SAM-dependent_MTases_sf"/>
</dbReference>
<dbReference type="Pfam" id="PF05148">
    <property type="entry name" value="Methyltransf_8"/>
    <property type="match status" value="1"/>
</dbReference>
<dbReference type="GO" id="GO:0032259">
    <property type="term" value="P:methylation"/>
    <property type="evidence" value="ECO:0007669"/>
    <property type="project" value="UniProtKB-KW"/>
</dbReference>
<dbReference type="SUPFAM" id="SSF53335">
    <property type="entry name" value="S-adenosyl-L-methionine-dependent methyltransferases"/>
    <property type="match status" value="1"/>
</dbReference>
<evidence type="ECO:0000256" key="13">
    <source>
        <dbReference type="SAM" id="MobiDB-lite"/>
    </source>
</evidence>
<feature type="compositionally biased region" description="Polar residues" evidence="13">
    <location>
        <begin position="365"/>
        <end position="374"/>
    </location>
</feature>
<dbReference type="PANTHER" id="PTHR12787:SF0">
    <property type="entry name" value="RIBOSOMAL RNA-PROCESSING PROTEIN 8"/>
    <property type="match status" value="1"/>
</dbReference>
<keyword evidence="7" id="KW-0808">Transferase</keyword>
<dbReference type="FunFam" id="1.10.10.2150:FF:000001">
    <property type="entry name" value="Ribosomal RNA-processing protein 8"/>
    <property type="match status" value="1"/>
</dbReference>
<dbReference type="GO" id="GO:0006364">
    <property type="term" value="P:rRNA processing"/>
    <property type="evidence" value="ECO:0007669"/>
    <property type="project" value="UniProtKB-KW"/>
</dbReference>
<sequence length="639" mass="72743">MDFGSATWGETNDSECLNTALFGSVSGKKTSVKKLNKKGDDLEKETKQSKEFLKKLKFSDKKKNVKIVSFDVSDDSDGDYDDISKRSKKSIKERQRKKVKKEEEKKKKKIKKQQLDSDEELYAEIDEETPQIYAKKKENSENIKKLHNEISPSSINKQKNQKKTKEKAKETKAQKRKASNVTIETTEPVVLKKSKKDDTFTVQKCQIEQEKSLKKKRKKAKKPKNRPNSDKDDDKPLTVPGKKQRKETDKEKEAVDEKKPQTELKLLDKKEQAMSTNKKKVKKPKIEESFESDQTLKREKILKVDALEKTRITGSKDGLENVKKTKPTDDTVVVNEAGINSAKAKKKKQKNKKKKSNETESNQNGSFQMTNGKTVTPKVKPNFNKAKLASLFSNRNKNLVNDVHVHVQKKQVPDKSPANFSDSLKEKMSGQLNAARFRYLNEQLYTQTGKEALDMFQTDVEAFDIYHKGFQSQVAKWPVNPLDLIIKSIKKLPATHIIADFGCGNATLAQSVPNKVHSFDLAPLNEFVTVCDVSKVPLSNKTVDVAVFCLSLMGTNLNDFVMEANRVLKPGGLLQIAEVESRIPHTETFIIQIESFGFEYVKKDTSHKMFHLFDFKKVRAGTKSAVKDIKLDPCLYKKR</sequence>
<dbReference type="InterPro" id="IPR007823">
    <property type="entry name" value="RRP8"/>
</dbReference>
<keyword evidence="15" id="KW-1185">Reference proteome</keyword>
<keyword evidence="6" id="KW-0489">Methyltransferase</keyword>
<feature type="compositionally biased region" description="Basic and acidic residues" evidence="13">
    <location>
        <begin position="82"/>
        <end position="93"/>
    </location>
</feature>
<gene>
    <name evidence="14" type="ORF">SNE40_008340</name>
</gene>
<feature type="compositionally biased region" description="Acidic residues" evidence="13">
    <location>
        <begin position="72"/>
        <end position="81"/>
    </location>
</feature>
<dbReference type="InterPro" id="IPR042036">
    <property type="entry name" value="RRP8_N"/>
</dbReference>
<dbReference type="CDD" id="cd02440">
    <property type="entry name" value="AdoMet_MTases"/>
    <property type="match status" value="1"/>
</dbReference>
<feature type="region of interest" description="Disordered" evidence="13">
    <location>
        <begin position="333"/>
        <end position="379"/>
    </location>
</feature>
<feature type="region of interest" description="Disordered" evidence="13">
    <location>
        <begin position="128"/>
        <end position="293"/>
    </location>
</feature>
<accession>A0AAN8QAA2</accession>
<evidence type="ECO:0000256" key="10">
    <source>
        <dbReference type="ARBA" id="ARBA00023015"/>
    </source>
</evidence>
<feature type="compositionally biased region" description="Basic and acidic residues" evidence="13">
    <location>
        <begin position="135"/>
        <end position="148"/>
    </location>
</feature>
<dbReference type="GO" id="GO:0042149">
    <property type="term" value="P:cellular response to glucose starvation"/>
    <property type="evidence" value="ECO:0007669"/>
    <property type="project" value="TreeGrafter"/>
</dbReference>
<feature type="compositionally biased region" description="Basic and acidic residues" evidence="13">
    <location>
        <begin position="284"/>
        <end position="293"/>
    </location>
</feature>
<evidence type="ECO:0000256" key="8">
    <source>
        <dbReference type="ARBA" id="ARBA00022691"/>
    </source>
</evidence>
<keyword evidence="8" id="KW-0949">S-adenosyl-L-methionine</keyword>
<dbReference type="GO" id="GO:0046015">
    <property type="term" value="P:regulation of transcription by glucose"/>
    <property type="evidence" value="ECO:0007669"/>
    <property type="project" value="TreeGrafter"/>
</dbReference>
<keyword evidence="4" id="KW-0678">Repressor</keyword>
<evidence type="ECO:0000256" key="9">
    <source>
        <dbReference type="ARBA" id="ARBA00022853"/>
    </source>
</evidence>
<evidence type="ECO:0000256" key="5">
    <source>
        <dbReference type="ARBA" id="ARBA00022552"/>
    </source>
</evidence>
<evidence type="ECO:0000256" key="6">
    <source>
        <dbReference type="ARBA" id="ARBA00022603"/>
    </source>
</evidence>
<dbReference type="GO" id="GO:0000183">
    <property type="term" value="P:rDNA heterochromatin formation"/>
    <property type="evidence" value="ECO:0007669"/>
    <property type="project" value="TreeGrafter"/>
</dbReference>
<dbReference type="EMBL" id="JAZGQO010000006">
    <property type="protein sequence ID" value="KAK6186270.1"/>
    <property type="molecule type" value="Genomic_DNA"/>
</dbReference>
<evidence type="ECO:0000256" key="1">
    <source>
        <dbReference type="ARBA" id="ARBA00004604"/>
    </source>
</evidence>
<evidence type="ECO:0000256" key="11">
    <source>
        <dbReference type="ARBA" id="ARBA00023163"/>
    </source>
</evidence>
<evidence type="ECO:0000313" key="14">
    <source>
        <dbReference type="EMBL" id="KAK6186270.1"/>
    </source>
</evidence>
<reference evidence="14 15" key="1">
    <citation type="submission" date="2024-01" db="EMBL/GenBank/DDBJ databases">
        <title>The genome of the rayed Mediterranean limpet Patella caerulea (Linnaeus, 1758).</title>
        <authorList>
            <person name="Anh-Thu Weber A."/>
            <person name="Halstead-Nussloch G."/>
        </authorList>
    </citation>
    <scope>NUCLEOTIDE SEQUENCE [LARGE SCALE GENOMIC DNA]</scope>
    <source>
        <strain evidence="14">AATW-2023a</strain>
        <tissue evidence="14">Whole specimen</tissue>
    </source>
</reference>
<dbReference type="Proteomes" id="UP001347796">
    <property type="component" value="Unassembled WGS sequence"/>
</dbReference>
<evidence type="ECO:0000256" key="2">
    <source>
        <dbReference type="ARBA" id="ARBA00006301"/>
    </source>
</evidence>
<evidence type="ECO:0000256" key="4">
    <source>
        <dbReference type="ARBA" id="ARBA00022491"/>
    </source>
</evidence>
<keyword evidence="12" id="KW-0539">Nucleus</keyword>
<evidence type="ECO:0000256" key="3">
    <source>
        <dbReference type="ARBA" id="ARBA00020203"/>
    </source>
</evidence>
<feature type="compositionally biased region" description="Basic and acidic residues" evidence="13">
    <location>
        <begin position="246"/>
        <end position="272"/>
    </location>
</feature>
<dbReference type="GO" id="GO:0005677">
    <property type="term" value="C:chromatin silencing complex"/>
    <property type="evidence" value="ECO:0007669"/>
    <property type="project" value="TreeGrafter"/>
</dbReference>
<comment type="caution">
    <text evidence="14">The sequence shown here is derived from an EMBL/GenBank/DDBJ whole genome shotgun (WGS) entry which is preliminary data.</text>
</comment>
<dbReference type="GO" id="GO:0033553">
    <property type="term" value="C:rDNA heterochromatin"/>
    <property type="evidence" value="ECO:0007669"/>
    <property type="project" value="TreeGrafter"/>
</dbReference>
<dbReference type="FunFam" id="3.40.50.150:FF:000068">
    <property type="entry name" value="Ribosomal RNA-processing protein 8"/>
    <property type="match status" value="1"/>
</dbReference>
<keyword evidence="5" id="KW-0698">rRNA processing</keyword>
<keyword evidence="10" id="KW-0805">Transcription regulation</keyword>